<sequence length="566" mass="66424">MAAVQGLLKKHDTFEVDLQMHQQRIDELQRQGEELINAGNHHAKNIGTRMEQLVKHLILVKELAVRRLQKLRDNNAYMQFMWKCDVVESWIGDKEPHVRSTDFGRDLSSVQLLLNKQDTFDNGLNNFEHEGIQRVTELKDQLLEAEHEQSAAIEQRHQAVIQRWQQLLMNSLERRKKLTEAQAHFKNIEDLYLTFAKKASAFNSWFENAEEDLTDPVRCNSLEEIRALREAHTEFQKSLVGAEDDFRQLQELDRQIKSYNVGPNPYTWFTIEALSETWQNLQKIIKERELELQKEHRRQEDNDKLRREFARQANDFHQWLGDTPGEMMEASGSLEQQLDTIRRKAQDIKAQRAKLKKVEDLGALLEEHLILDNRYTEHSTVGLAQAWDQLDQLAMRMQHNLEQQIQARNQSGVSEEALREFSMMFRHFDREKLGRLDHQQFKSCLRALGYDLPMVDEGQPEPEFQRILDLVDPNRDGYVTLQEFMAFMINKETENVRSSEEIEMAFRALSKEFRPYVIAEELFANLTPEQADYCINRMKPYVDAASGRTIAGALDFEQFVQSVFMN</sequence>
<dbReference type="InterPro" id="IPR014837">
    <property type="entry name" value="EF-hand_Ca_insen"/>
</dbReference>
<evidence type="ECO:0000313" key="7">
    <source>
        <dbReference type="Proteomes" id="UP000050741"/>
    </source>
</evidence>
<dbReference type="Proteomes" id="UP000050741">
    <property type="component" value="Unassembled WGS sequence"/>
</dbReference>
<evidence type="ECO:0000256" key="1">
    <source>
        <dbReference type="ARBA" id="ARBA00022723"/>
    </source>
</evidence>
<keyword evidence="2" id="KW-0677">Repeat</keyword>
<feature type="coiled-coil region" evidence="5">
    <location>
        <begin position="331"/>
        <end position="361"/>
    </location>
</feature>
<dbReference type="InterPro" id="IPR002048">
    <property type="entry name" value="EF_hand_dom"/>
</dbReference>
<dbReference type="Gene3D" id="1.10.238.10">
    <property type="entry name" value="EF-hand"/>
    <property type="match status" value="2"/>
</dbReference>
<keyword evidence="5" id="KW-0175">Coiled coil</keyword>
<feature type="coiled-coil region" evidence="5">
    <location>
        <begin position="135"/>
        <end position="181"/>
    </location>
</feature>
<reference evidence="8" key="3">
    <citation type="submission" date="2016-06" db="UniProtKB">
        <authorList>
            <consortium name="WormBaseParasite"/>
        </authorList>
    </citation>
    <scope>IDENTIFICATION</scope>
</reference>
<dbReference type="InterPro" id="IPR011992">
    <property type="entry name" value="EF-hand-dom_pair"/>
</dbReference>
<organism evidence="7 8">
    <name type="scientific">Globodera pallida</name>
    <name type="common">Potato cyst nematode worm</name>
    <name type="synonym">Heterodera pallida</name>
    <dbReference type="NCBI Taxonomy" id="36090"/>
    <lineage>
        <taxon>Eukaryota</taxon>
        <taxon>Metazoa</taxon>
        <taxon>Ecdysozoa</taxon>
        <taxon>Nematoda</taxon>
        <taxon>Chromadorea</taxon>
        <taxon>Rhabditida</taxon>
        <taxon>Tylenchina</taxon>
        <taxon>Tylenchomorpha</taxon>
        <taxon>Tylenchoidea</taxon>
        <taxon>Heteroderidae</taxon>
        <taxon>Heteroderinae</taxon>
        <taxon>Globodera</taxon>
    </lineage>
</organism>
<keyword evidence="7" id="KW-1185">Reference proteome</keyword>
<keyword evidence="3" id="KW-0106">Calcium</keyword>
<dbReference type="SUPFAM" id="SSF47473">
    <property type="entry name" value="EF-hand"/>
    <property type="match status" value="1"/>
</dbReference>
<dbReference type="PROSITE" id="PS50222">
    <property type="entry name" value="EF_HAND_2"/>
    <property type="match status" value="2"/>
</dbReference>
<dbReference type="AlphaFoldDB" id="A0A183BMF5"/>
<proteinExistence type="predicted"/>
<dbReference type="Gene3D" id="1.20.58.60">
    <property type="match status" value="4"/>
</dbReference>
<dbReference type="InterPro" id="IPR018159">
    <property type="entry name" value="Spectrin/alpha-actinin"/>
</dbReference>
<evidence type="ECO:0000256" key="5">
    <source>
        <dbReference type="SAM" id="Coils"/>
    </source>
</evidence>
<dbReference type="GO" id="GO:0005509">
    <property type="term" value="F:calcium ion binding"/>
    <property type="evidence" value="ECO:0007669"/>
    <property type="project" value="InterPro"/>
</dbReference>
<dbReference type="FunFam" id="1.10.238.10:FF:000020">
    <property type="entry name" value="spectrin alpha chain, non-erythrocytic 1"/>
    <property type="match status" value="1"/>
</dbReference>
<dbReference type="InterPro" id="IPR018247">
    <property type="entry name" value="EF_Hand_1_Ca_BS"/>
</dbReference>
<dbReference type="WBParaSite" id="GPLIN_000179000">
    <property type="protein sequence ID" value="GPLIN_000179000"/>
    <property type="gene ID" value="GPLIN_000179000"/>
</dbReference>
<dbReference type="PANTHER" id="PTHR11915">
    <property type="entry name" value="SPECTRIN/FILAMIN RELATED CYTOSKELETAL PROTEIN"/>
    <property type="match status" value="1"/>
</dbReference>
<evidence type="ECO:0000259" key="6">
    <source>
        <dbReference type="PROSITE" id="PS50222"/>
    </source>
</evidence>
<dbReference type="SMART" id="SM00150">
    <property type="entry name" value="SPEC"/>
    <property type="match status" value="4"/>
</dbReference>
<feature type="coiled-coil region" evidence="5">
    <location>
        <begin position="11"/>
        <end position="38"/>
    </location>
</feature>
<dbReference type="GO" id="GO:0003779">
    <property type="term" value="F:actin binding"/>
    <property type="evidence" value="ECO:0007669"/>
    <property type="project" value="UniProtKB-KW"/>
</dbReference>
<dbReference type="CDD" id="cd00176">
    <property type="entry name" value="SPEC"/>
    <property type="match status" value="2"/>
</dbReference>
<dbReference type="SUPFAM" id="SSF46966">
    <property type="entry name" value="Spectrin repeat"/>
    <property type="match status" value="3"/>
</dbReference>
<dbReference type="FunFam" id="1.20.58.60:FF:000078">
    <property type="entry name" value="Spectrin alpha chain, non-erythrocytic 1"/>
    <property type="match status" value="1"/>
</dbReference>
<accession>A0A183BMF5</accession>
<dbReference type="FunFam" id="1.20.58.60:FF:000035">
    <property type="entry name" value="Spectrin alpha chain, non-erythrocytic 1"/>
    <property type="match status" value="1"/>
</dbReference>
<dbReference type="Pfam" id="PF00435">
    <property type="entry name" value="Spectrin"/>
    <property type="match status" value="4"/>
</dbReference>
<reference evidence="7" key="1">
    <citation type="submission" date="2013-12" db="EMBL/GenBank/DDBJ databases">
        <authorList>
            <person name="Aslett M."/>
        </authorList>
    </citation>
    <scope>NUCLEOTIDE SEQUENCE [LARGE SCALE GENOMIC DNA]</scope>
    <source>
        <strain evidence="7">Lindley</strain>
    </source>
</reference>
<dbReference type="PROSITE" id="PS00018">
    <property type="entry name" value="EF_HAND_1"/>
    <property type="match status" value="1"/>
</dbReference>
<dbReference type="CDD" id="cd00051">
    <property type="entry name" value="EFh"/>
    <property type="match status" value="1"/>
</dbReference>
<feature type="domain" description="EF-hand" evidence="6">
    <location>
        <begin position="416"/>
        <end position="451"/>
    </location>
</feature>
<evidence type="ECO:0000256" key="2">
    <source>
        <dbReference type="ARBA" id="ARBA00022737"/>
    </source>
</evidence>
<dbReference type="InterPro" id="IPR002017">
    <property type="entry name" value="Spectrin_repeat"/>
</dbReference>
<keyword evidence="4" id="KW-0009">Actin-binding</keyword>
<name>A0A183BMF5_GLOPA</name>
<reference evidence="7" key="2">
    <citation type="submission" date="2014-05" db="EMBL/GenBank/DDBJ databases">
        <title>The genome and life-stage specific transcriptomes of Globodera pallida elucidate key aspects of plant parasitism by a cyst nematode.</title>
        <authorList>
            <person name="Cotton J.A."/>
            <person name="Lilley C.J."/>
            <person name="Jones L.M."/>
            <person name="Kikuchi T."/>
            <person name="Reid A.J."/>
            <person name="Thorpe P."/>
            <person name="Tsai I.J."/>
            <person name="Beasley H."/>
            <person name="Blok V."/>
            <person name="Cock P.J.A."/>
            <person name="Van den Akker S.E."/>
            <person name="Holroyd N."/>
            <person name="Hunt M."/>
            <person name="Mantelin S."/>
            <person name="Naghra H."/>
            <person name="Pain A."/>
            <person name="Palomares-Rius J.E."/>
            <person name="Zarowiecki M."/>
            <person name="Berriman M."/>
            <person name="Jones J.T."/>
            <person name="Urwin P.E."/>
        </authorList>
    </citation>
    <scope>NUCLEOTIDE SEQUENCE [LARGE SCALE GENOMIC DNA]</scope>
    <source>
        <strain evidence="7">Lindley</strain>
    </source>
</reference>
<dbReference type="SMART" id="SM00054">
    <property type="entry name" value="EFh"/>
    <property type="match status" value="2"/>
</dbReference>
<evidence type="ECO:0000256" key="3">
    <source>
        <dbReference type="ARBA" id="ARBA00022837"/>
    </source>
</evidence>
<protein>
    <submittedName>
        <fullName evidence="8">EF-hand domain-containing protein</fullName>
    </submittedName>
</protein>
<dbReference type="Pfam" id="PF13499">
    <property type="entry name" value="EF-hand_7"/>
    <property type="match status" value="1"/>
</dbReference>
<dbReference type="SMART" id="SM01184">
    <property type="entry name" value="efhand_Ca_insen"/>
    <property type="match status" value="1"/>
</dbReference>
<dbReference type="FunFam" id="1.20.58.60:FF:000043">
    <property type="entry name" value="Spectrin alpha chain, non-erythrocytic 1"/>
    <property type="match status" value="1"/>
</dbReference>
<dbReference type="Pfam" id="PF08726">
    <property type="entry name" value="EFhand_Ca_insen"/>
    <property type="match status" value="1"/>
</dbReference>
<feature type="domain" description="EF-hand" evidence="6">
    <location>
        <begin position="459"/>
        <end position="494"/>
    </location>
</feature>
<evidence type="ECO:0000256" key="4">
    <source>
        <dbReference type="ARBA" id="ARBA00023203"/>
    </source>
</evidence>
<evidence type="ECO:0000313" key="8">
    <source>
        <dbReference type="WBParaSite" id="GPLIN_000179000"/>
    </source>
</evidence>
<keyword evidence="1" id="KW-0479">Metal-binding</keyword>